<gene>
    <name evidence="6" type="ORF">UU56_C0009G0038</name>
</gene>
<keyword evidence="4" id="KW-0456">Lyase</keyword>
<dbReference type="InterPro" id="IPR036291">
    <property type="entry name" value="NAD(P)-bd_dom_sf"/>
</dbReference>
<reference evidence="6 7" key="1">
    <citation type="journal article" date="2015" name="Nature">
        <title>rRNA introns, odd ribosomes, and small enigmatic genomes across a large radiation of phyla.</title>
        <authorList>
            <person name="Brown C.T."/>
            <person name="Hug L.A."/>
            <person name="Thomas B.C."/>
            <person name="Sharon I."/>
            <person name="Castelle C.J."/>
            <person name="Singh A."/>
            <person name="Wilkins M.J."/>
            <person name="Williams K.H."/>
            <person name="Banfield J.F."/>
        </authorList>
    </citation>
    <scope>NUCLEOTIDE SEQUENCE [LARGE SCALE GENOMIC DNA]</scope>
</reference>
<dbReference type="InterPro" id="IPR016040">
    <property type="entry name" value="NAD(P)-bd_dom"/>
</dbReference>
<dbReference type="Gene3D" id="3.40.50.720">
    <property type="entry name" value="NAD(P)-binding Rossmann-like Domain"/>
    <property type="match status" value="2"/>
</dbReference>
<dbReference type="AlphaFoldDB" id="A0A0G0Y3Z7"/>
<proteinExistence type="inferred from homology"/>
<comment type="similarity">
    <text evidence="2">Belongs to the NAD(P)-dependent epimerase/dehydratase family. GDP-mannose 4,6-dehydratase subfamily.</text>
</comment>
<evidence type="ECO:0000313" key="6">
    <source>
        <dbReference type="EMBL" id="KKS04156.1"/>
    </source>
</evidence>
<dbReference type="Gene3D" id="3.90.25.10">
    <property type="entry name" value="UDP-galactose 4-epimerase, domain 1"/>
    <property type="match status" value="2"/>
</dbReference>
<evidence type="ECO:0000256" key="1">
    <source>
        <dbReference type="ARBA" id="ARBA00001937"/>
    </source>
</evidence>
<dbReference type="EMBL" id="LCBC01000009">
    <property type="protein sequence ID" value="KKS04156.1"/>
    <property type="molecule type" value="Genomic_DNA"/>
</dbReference>
<dbReference type="InterPro" id="IPR006368">
    <property type="entry name" value="GDP_Man_deHydtase"/>
</dbReference>
<comment type="cofactor">
    <cofactor evidence="1">
        <name>NADP(+)</name>
        <dbReference type="ChEBI" id="CHEBI:58349"/>
    </cofactor>
</comment>
<dbReference type="PANTHER" id="PTHR43715:SF1">
    <property type="entry name" value="GDP-MANNOSE 4,6 DEHYDRATASE"/>
    <property type="match status" value="1"/>
</dbReference>
<evidence type="ECO:0000256" key="3">
    <source>
        <dbReference type="ARBA" id="ARBA00011989"/>
    </source>
</evidence>
<dbReference type="PANTHER" id="PTHR43715">
    <property type="entry name" value="GDP-MANNOSE 4,6-DEHYDRATASE"/>
    <property type="match status" value="1"/>
</dbReference>
<evidence type="ECO:0000313" key="7">
    <source>
        <dbReference type="Proteomes" id="UP000034493"/>
    </source>
</evidence>
<dbReference type="PATRIC" id="fig|1618411.3.peg.652"/>
<dbReference type="Pfam" id="PF16363">
    <property type="entry name" value="GDP_Man_Dehyd"/>
    <property type="match status" value="1"/>
</dbReference>
<dbReference type="EC" id="4.2.1.47" evidence="3"/>
<protein>
    <recommendedName>
        <fullName evidence="3">GDP-mannose 4,6-dehydratase</fullName>
        <ecNumber evidence="3">4.2.1.47</ecNumber>
    </recommendedName>
</protein>
<feature type="domain" description="NAD(P)-binding" evidence="5">
    <location>
        <begin position="1"/>
        <end position="85"/>
    </location>
</feature>
<dbReference type="Proteomes" id="UP000034493">
    <property type="component" value="Unassembled WGS sequence"/>
</dbReference>
<feature type="non-terminal residue" evidence="6">
    <location>
        <position position="1"/>
    </location>
</feature>
<evidence type="ECO:0000259" key="5">
    <source>
        <dbReference type="Pfam" id="PF16363"/>
    </source>
</evidence>
<organism evidence="6 7">
    <name type="scientific">Candidatus Curtissbacteria bacterium GW2011_GWA2_41_24</name>
    <dbReference type="NCBI Taxonomy" id="1618411"/>
    <lineage>
        <taxon>Bacteria</taxon>
        <taxon>Candidatus Curtissiibacteriota</taxon>
    </lineage>
</organism>
<comment type="caution">
    <text evidence="6">The sequence shown here is derived from an EMBL/GenBank/DDBJ whole genome shotgun (WGS) entry which is preliminary data.</text>
</comment>
<accession>A0A0G0Y3Z7</accession>
<dbReference type="GO" id="GO:0042351">
    <property type="term" value="P:'de novo' GDP-L-fucose biosynthetic process"/>
    <property type="evidence" value="ECO:0007669"/>
    <property type="project" value="TreeGrafter"/>
</dbReference>
<dbReference type="SUPFAM" id="SSF51735">
    <property type="entry name" value="NAD(P)-binding Rossmann-fold domains"/>
    <property type="match status" value="1"/>
</dbReference>
<name>A0A0G0Y3Z7_9BACT</name>
<dbReference type="GO" id="GO:0008446">
    <property type="term" value="F:GDP-mannose 4,6-dehydratase activity"/>
    <property type="evidence" value="ECO:0007669"/>
    <property type="project" value="UniProtKB-EC"/>
</dbReference>
<evidence type="ECO:0000256" key="4">
    <source>
        <dbReference type="ARBA" id="ARBA00023239"/>
    </source>
</evidence>
<evidence type="ECO:0000256" key="2">
    <source>
        <dbReference type="ARBA" id="ARBA00009263"/>
    </source>
</evidence>
<sequence>AMWMMLQQERPDDFVVATGENHSVAEFVEEAFKVIGIVSWKKYVKISKDFFRPAEVDFLVGDASRARKILGWKPTVNFSQLVEMMVQADIELLKKNSS</sequence>